<dbReference type="Pfam" id="PF14244">
    <property type="entry name" value="Retrotran_gag_3"/>
    <property type="match status" value="1"/>
</dbReference>
<dbReference type="Pfam" id="PF07727">
    <property type="entry name" value="RVT_2"/>
    <property type="match status" value="1"/>
</dbReference>
<proteinExistence type="inferred from homology"/>
<dbReference type="PROSITE" id="PS50994">
    <property type="entry name" value="INTEGRASE"/>
    <property type="match status" value="1"/>
</dbReference>
<keyword evidence="10" id="KW-0464">Manganese</keyword>
<evidence type="ECO:0000256" key="11">
    <source>
        <dbReference type="ARBA" id="ARBA00023277"/>
    </source>
</evidence>
<evidence type="ECO:0000256" key="1">
    <source>
        <dbReference type="ARBA" id="ARBA00001968"/>
    </source>
</evidence>
<feature type="region of interest" description="Disordered" evidence="13">
    <location>
        <begin position="1253"/>
        <end position="1273"/>
    </location>
</feature>
<comment type="catalytic activity">
    <reaction evidence="12">
        <text>myo-inositol + UDP-alpha-D-galactose = alpha-D-galactosyl-(1-&gt;3)-1D-myo-inositol + UDP + H(+)</text>
        <dbReference type="Rhea" id="RHEA:12464"/>
        <dbReference type="ChEBI" id="CHEBI:15378"/>
        <dbReference type="ChEBI" id="CHEBI:17268"/>
        <dbReference type="ChEBI" id="CHEBI:17505"/>
        <dbReference type="ChEBI" id="CHEBI:58223"/>
        <dbReference type="ChEBI" id="CHEBI:66914"/>
        <dbReference type="EC" id="2.4.1.123"/>
    </reaction>
</comment>
<dbReference type="EC" id="2.4.1.123" evidence="4"/>
<evidence type="ECO:0000256" key="2">
    <source>
        <dbReference type="ARBA" id="ARBA00004496"/>
    </source>
</evidence>
<sequence>MAPNITTNATAITKPVGMPSKAYVTFLAGNGDYVKGVVGLAKGLRKVKTKYPLVVAILPDVPEEHREILVSQGCIVKEIEPLHPPENQTQFAMAYYVINYSKLRIWEFVEYSKMIYLDGDIQVFENIDHLFDLPDNHFYGVMDCFCEKNWSNTPQHKIGYCQQCPDKVNWPAELGPKPPLYFNAGMFVYEPNLATYHDLLETVQATPPTTFAEQDFLNMYFKDIYKPISPVYNLVLAMLWRHPENIEFEKVKVVHYCADGSKPWRYTGEEVNMDREDIKMLVQKWWDIYNDESLDYQNTLASVEASVGAEKNGLKRFLTALSEAVVDAVDPKSRHKGKLETESLLKSRGVNWTSLRPVYIYGPLNYNPVEEWFFHRLKAGRPIPIPNSGIQITHLVMSSKTQNKNPKFLPQLGLGKSPTAAPCSLFPIQHRVGAGHAVKIVTDALISDCATVFDLITLPGGIRRRWFDRERRCPPDQAAGIGSIFPAFAQTRIVDSPRKPPIHQLQIVVEREHRHRHARPREPARNVEALITVAARKRRLIGALNFQAVEAGLKKYRAGDYRRLPDGLEKPGNTTHGEAAGLEAADLMVGFGFNLMTSNKLDGTNYSAWSQFVELYVTGKGKLGYLTGEKIKPAISDPLFSTWVEENAMLMSWLLNSMTPDINASFLRLPTAHDIWDAVAQTYFTGNDASQIYELRRKAHETRQQGKSLASYFSALQTIWQELDFLNPYDMESAKDTATLKTRIENERVYDFLAGLDPGFDQIRVQVLAQDPTPNLRSTYAFVRREELRQAAMLASPPHESSALITIQDSPSALLNGYPDWFRKKGEGSSRHKGGKTESRAHTTTVHTPQPQYSQAQVDHILKEYAQRLSQKDASCSLANTGSTDHMTHESSNFSSYNTHPSKRCVKTANGSSSAVSGDLLTGTMIGLGRERDGLYYLDLNWHAKEDTGQVHQVVGSSTSEAQICCLLAKHHRTSFHPSFNKSSVPFSIIHSDVWGPSRVTNRSNTKWFVSFIDDCTRVSWVYLLKEKSEVISIFQSFHQMILTQFNTRVQVLRSDNGGEYFKKELSAYFHAYGIIHQTSCVDTPQQNGVAERKNRHLLEVARSLMFAMNVPKSFWGDAVLTAAYLINRMPSKVLQFQTPLQSLSKTHSLPTLLQIPPKVFGCVCYVHIHKQHRSKLDPRAQKCIFLGYSTTQKGYKCYHPPSTKILVSMDVTFLEDQAYFSGGDLEHSLQGENLQSEEKSWNVLPTLELNSVPSSVPSSGPALDSREQASLDQSNDQLVVPVTGNPEIVSSLEPTTPVDSHVDDSNMPIALRKSTRTCPSIYRYPISNYVSSHRLSPSCKAFANQLSSVSIPKNLQEALNNPRWKAAMVEEMEALQKNSTWKLVELPKDKKTVGCKWVFTVKHKADGSIERFKARLVAKGYTQTYGIDYQETFAPVAKINTIRVLLSLAANLEWPLQQFDVKNAFLHGDLEEEVYMDFPPGFSTSSESGKVCRLRKSLYGLKQSPRAWFGRFTHSMRRYGYHQSQSDHTLFLKHSNEGKVTALIVYVDDIVVTGNDIMEMGKLKTYLAKEFEIKDLGTLRYFLGIEVARSKEGIFVSQRKYVLDLLVETGMLACKPIDTPIEQNHRLGEDVDDTPVDRERYQKLVGKLIYLSHTRPDIAFAVSVVSQFMHAPCEKHMEAVYRILRYLKSAPGKGLMLYKNGHLEVEGYTDADWAGSITDRRSTSGYCTFVGGNLVTWRSKKQSVVARSSAEAEFRAMAHGICEMLWLKAMLKELGVHSKDPMKLYCDNKAAISIAHNPVQHDRTKHVEVDRHFIKEKLTEGLICTPFVRTENQLADILTKGDLARAFVQVLGNEKASKQVFNISGEKYVTFDGLARACAKHFFASIDKAKSVLGWKPEFDQVEGLADSYNLDFGRGTFRKEADFSTDDLILGKSLVLQS</sequence>
<dbReference type="EMBL" id="OIVN01002233">
    <property type="protein sequence ID" value="SPD01867.1"/>
    <property type="molecule type" value="Genomic_DNA"/>
</dbReference>
<feature type="compositionally biased region" description="Basic and acidic residues" evidence="13">
    <location>
        <begin position="825"/>
        <end position="841"/>
    </location>
</feature>
<evidence type="ECO:0000256" key="6">
    <source>
        <dbReference type="ARBA" id="ARBA00022676"/>
    </source>
</evidence>
<dbReference type="GO" id="GO:0005737">
    <property type="term" value="C:cytoplasm"/>
    <property type="evidence" value="ECO:0007669"/>
    <property type="project" value="UniProtKB-SubCell"/>
</dbReference>
<dbReference type="CDD" id="cd09272">
    <property type="entry name" value="RNase_HI_RT_Ty1"/>
    <property type="match status" value="1"/>
</dbReference>
<dbReference type="InterPro" id="IPR001584">
    <property type="entry name" value="Integrase_cat-core"/>
</dbReference>
<dbReference type="Pfam" id="PF25597">
    <property type="entry name" value="SH3_retrovirus"/>
    <property type="match status" value="1"/>
</dbReference>
<evidence type="ECO:0000259" key="14">
    <source>
        <dbReference type="PROSITE" id="PS50994"/>
    </source>
</evidence>
<dbReference type="InterPro" id="IPR057670">
    <property type="entry name" value="SH3_retrovirus"/>
</dbReference>
<evidence type="ECO:0000256" key="5">
    <source>
        <dbReference type="ARBA" id="ARBA00022490"/>
    </source>
</evidence>
<dbReference type="SUPFAM" id="SSF53448">
    <property type="entry name" value="Nucleotide-diphospho-sugar transferases"/>
    <property type="match status" value="1"/>
</dbReference>
<dbReference type="GO" id="GO:0046872">
    <property type="term" value="F:metal ion binding"/>
    <property type="evidence" value="ECO:0007669"/>
    <property type="project" value="UniProtKB-KW"/>
</dbReference>
<accession>A0A2N9GH82</accession>
<dbReference type="InterPro" id="IPR036397">
    <property type="entry name" value="RNaseH_sf"/>
</dbReference>
<dbReference type="FunFam" id="3.90.550.10:FF:000049">
    <property type="entry name" value="Hexosyltransferase"/>
    <property type="match status" value="1"/>
</dbReference>
<feature type="compositionally biased region" description="Polar residues" evidence="13">
    <location>
        <begin position="842"/>
        <end position="852"/>
    </location>
</feature>
<dbReference type="InterPro" id="IPR029044">
    <property type="entry name" value="Nucleotide-diphossugar_trans"/>
</dbReference>
<keyword evidence="9" id="KW-0299">Galactose metabolism</keyword>
<dbReference type="GO" id="GO:0047216">
    <property type="term" value="F:inositol 3-alpha-galactosyltransferase activity"/>
    <property type="evidence" value="ECO:0007669"/>
    <property type="project" value="UniProtKB-EC"/>
</dbReference>
<evidence type="ECO:0000256" key="12">
    <source>
        <dbReference type="ARBA" id="ARBA00050449"/>
    </source>
</evidence>
<dbReference type="Gene3D" id="3.40.50.720">
    <property type="entry name" value="NAD(P)-binding Rossmann-like Domain"/>
    <property type="match status" value="1"/>
</dbReference>
<dbReference type="PANTHER" id="PTHR11439">
    <property type="entry name" value="GAG-POL-RELATED RETROTRANSPOSON"/>
    <property type="match status" value="1"/>
</dbReference>
<keyword evidence="8" id="KW-0479">Metal-binding</keyword>
<evidence type="ECO:0000256" key="4">
    <source>
        <dbReference type="ARBA" id="ARBA00012559"/>
    </source>
</evidence>
<keyword evidence="7" id="KW-0808">Transferase</keyword>
<comment type="similarity">
    <text evidence="3">Belongs to the glycosyltransferase 8 family. Galactosyltransferase subfamily.</text>
</comment>
<dbReference type="InterPro" id="IPR002495">
    <property type="entry name" value="Glyco_trans_8"/>
</dbReference>
<keyword evidence="6" id="KW-0328">Glycosyltransferase</keyword>
<dbReference type="Gene3D" id="3.90.550.10">
    <property type="entry name" value="Spore Coat Polysaccharide Biosynthesis Protein SpsA, Chain A"/>
    <property type="match status" value="1"/>
</dbReference>
<keyword evidence="5" id="KW-0963">Cytoplasm</keyword>
<evidence type="ECO:0000256" key="9">
    <source>
        <dbReference type="ARBA" id="ARBA00023144"/>
    </source>
</evidence>
<dbReference type="SUPFAM" id="SSF56672">
    <property type="entry name" value="DNA/RNA polymerases"/>
    <property type="match status" value="1"/>
</dbReference>
<dbReference type="InterPro" id="IPR012337">
    <property type="entry name" value="RNaseH-like_sf"/>
</dbReference>
<dbReference type="Pfam" id="PF00665">
    <property type="entry name" value="rve"/>
    <property type="match status" value="1"/>
</dbReference>
<dbReference type="Pfam" id="PF01501">
    <property type="entry name" value="Glyco_transf_8"/>
    <property type="match status" value="1"/>
</dbReference>
<dbReference type="GO" id="GO:0006012">
    <property type="term" value="P:galactose metabolic process"/>
    <property type="evidence" value="ECO:0007669"/>
    <property type="project" value="UniProtKB-KW"/>
</dbReference>
<dbReference type="CDD" id="cd02537">
    <property type="entry name" value="GT8_Glycogenin"/>
    <property type="match status" value="1"/>
</dbReference>
<comment type="subcellular location">
    <subcellularLocation>
        <location evidence="2">Cytoplasm</location>
    </subcellularLocation>
</comment>
<keyword evidence="11" id="KW-0119">Carbohydrate metabolism</keyword>
<dbReference type="GO" id="GO:0006979">
    <property type="term" value="P:response to oxidative stress"/>
    <property type="evidence" value="ECO:0007669"/>
    <property type="project" value="UniProtKB-ARBA"/>
</dbReference>
<evidence type="ECO:0000256" key="8">
    <source>
        <dbReference type="ARBA" id="ARBA00022723"/>
    </source>
</evidence>
<dbReference type="InterPro" id="IPR013103">
    <property type="entry name" value="RVT_2"/>
</dbReference>
<evidence type="ECO:0000256" key="7">
    <source>
        <dbReference type="ARBA" id="ARBA00022679"/>
    </source>
</evidence>
<name>A0A2N9GH82_FAGSY</name>
<evidence type="ECO:0000256" key="3">
    <source>
        <dbReference type="ARBA" id="ARBA00007790"/>
    </source>
</evidence>
<gene>
    <name evidence="15" type="ORF">FSB_LOCUS29749</name>
</gene>
<dbReference type="InterPro" id="IPR029472">
    <property type="entry name" value="Copia-like_N"/>
</dbReference>
<dbReference type="Gene3D" id="3.30.420.10">
    <property type="entry name" value="Ribonuclease H-like superfamily/Ribonuclease H"/>
    <property type="match status" value="1"/>
</dbReference>
<dbReference type="InterPro" id="IPR036291">
    <property type="entry name" value="NAD(P)-bd_dom_sf"/>
</dbReference>
<feature type="domain" description="Integrase catalytic" evidence="14">
    <location>
        <begin position="982"/>
        <end position="1148"/>
    </location>
</feature>
<evidence type="ECO:0000256" key="13">
    <source>
        <dbReference type="SAM" id="MobiDB-lite"/>
    </source>
</evidence>
<organism evidence="15">
    <name type="scientific">Fagus sylvatica</name>
    <name type="common">Beechnut</name>
    <dbReference type="NCBI Taxonomy" id="28930"/>
    <lineage>
        <taxon>Eukaryota</taxon>
        <taxon>Viridiplantae</taxon>
        <taxon>Streptophyta</taxon>
        <taxon>Embryophyta</taxon>
        <taxon>Tracheophyta</taxon>
        <taxon>Spermatophyta</taxon>
        <taxon>Magnoliopsida</taxon>
        <taxon>eudicotyledons</taxon>
        <taxon>Gunneridae</taxon>
        <taxon>Pentapetalae</taxon>
        <taxon>rosids</taxon>
        <taxon>fabids</taxon>
        <taxon>Fagales</taxon>
        <taxon>Fagaceae</taxon>
        <taxon>Fagus</taxon>
    </lineage>
</organism>
<evidence type="ECO:0000313" key="15">
    <source>
        <dbReference type="EMBL" id="SPD01867.1"/>
    </source>
</evidence>
<dbReference type="SUPFAM" id="SSF51735">
    <property type="entry name" value="NAD(P)-binding Rossmann-fold domains"/>
    <property type="match status" value="2"/>
</dbReference>
<reference evidence="15" key="1">
    <citation type="submission" date="2018-02" db="EMBL/GenBank/DDBJ databases">
        <authorList>
            <person name="Cohen D.B."/>
            <person name="Kent A.D."/>
        </authorList>
    </citation>
    <scope>NUCLEOTIDE SEQUENCE</scope>
</reference>
<feature type="region of interest" description="Disordered" evidence="13">
    <location>
        <begin position="825"/>
        <end position="852"/>
    </location>
</feature>
<dbReference type="PANTHER" id="PTHR11439:SF463">
    <property type="entry name" value="REVERSE TRANSCRIPTASE TY1_COPIA-TYPE DOMAIN-CONTAINING PROTEIN"/>
    <property type="match status" value="1"/>
</dbReference>
<dbReference type="GO" id="GO:0003676">
    <property type="term" value="F:nucleic acid binding"/>
    <property type="evidence" value="ECO:0007669"/>
    <property type="project" value="InterPro"/>
</dbReference>
<dbReference type="SUPFAM" id="SSF53098">
    <property type="entry name" value="Ribonuclease H-like"/>
    <property type="match status" value="1"/>
</dbReference>
<evidence type="ECO:0000256" key="10">
    <source>
        <dbReference type="ARBA" id="ARBA00023211"/>
    </source>
</evidence>
<protein>
    <recommendedName>
        <fullName evidence="4">inositol 3-alpha-galactosyltransferase</fullName>
        <ecNumber evidence="4">2.4.1.123</ecNumber>
    </recommendedName>
</protein>
<dbReference type="InterPro" id="IPR043502">
    <property type="entry name" value="DNA/RNA_pol_sf"/>
</dbReference>
<comment type="cofactor">
    <cofactor evidence="1">
        <name>a divalent metal cation</name>
        <dbReference type="ChEBI" id="CHEBI:60240"/>
    </cofactor>
</comment>
<dbReference type="GO" id="GO:0015074">
    <property type="term" value="P:DNA integration"/>
    <property type="evidence" value="ECO:0007669"/>
    <property type="project" value="InterPro"/>
</dbReference>